<evidence type="ECO:0000313" key="1">
    <source>
        <dbReference type="EMBL" id="OKS85294.1"/>
    </source>
</evidence>
<protein>
    <submittedName>
        <fullName evidence="1">Uncharacterized protein</fullName>
    </submittedName>
</protein>
<organism evidence="1 2">
    <name type="scientific">Mucilaginibacter polytrichastri</name>
    <dbReference type="NCBI Taxonomy" id="1302689"/>
    <lineage>
        <taxon>Bacteria</taxon>
        <taxon>Pseudomonadati</taxon>
        <taxon>Bacteroidota</taxon>
        <taxon>Sphingobacteriia</taxon>
        <taxon>Sphingobacteriales</taxon>
        <taxon>Sphingobacteriaceae</taxon>
        <taxon>Mucilaginibacter</taxon>
    </lineage>
</organism>
<evidence type="ECO:0000313" key="2">
    <source>
        <dbReference type="Proteomes" id="UP000186720"/>
    </source>
</evidence>
<dbReference type="Proteomes" id="UP000186720">
    <property type="component" value="Unassembled WGS sequence"/>
</dbReference>
<comment type="caution">
    <text evidence="1">The sequence shown here is derived from an EMBL/GenBank/DDBJ whole genome shotgun (WGS) entry which is preliminary data.</text>
</comment>
<gene>
    <name evidence="1" type="ORF">RG47T_0738</name>
</gene>
<keyword evidence="2" id="KW-1185">Reference proteome</keyword>
<dbReference type="EMBL" id="MPPL01000001">
    <property type="protein sequence ID" value="OKS85294.1"/>
    <property type="molecule type" value="Genomic_DNA"/>
</dbReference>
<reference evidence="1 2" key="1">
    <citation type="submission" date="2016-11" db="EMBL/GenBank/DDBJ databases">
        <title>Whole Genome Sequencing of Mucilaginibacter polytrichastri RG4-7(T) isolated from the moss sample.</title>
        <authorList>
            <person name="Li Y."/>
        </authorList>
    </citation>
    <scope>NUCLEOTIDE SEQUENCE [LARGE SCALE GENOMIC DNA]</scope>
    <source>
        <strain evidence="1 2">RG4-7</strain>
    </source>
</reference>
<proteinExistence type="predicted"/>
<accession>A0A1Q5ZU55</accession>
<name>A0A1Q5ZU55_9SPHI</name>
<dbReference type="AlphaFoldDB" id="A0A1Q5ZU55"/>
<sequence>MFAHITFSALLINNGKYLPFGVGNDIYAYQKILLFILINDKRQ</sequence>